<name>A0ABY5J4V5_9BACT</name>
<organism evidence="13 14">
    <name type="scientific">Mycoplasmopsis equigenitalium</name>
    <dbReference type="NCBI Taxonomy" id="114883"/>
    <lineage>
        <taxon>Bacteria</taxon>
        <taxon>Bacillati</taxon>
        <taxon>Mycoplasmatota</taxon>
        <taxon>Mycoplasmoidales</taxon>
        <taxon>Metamycoplasmataceae</taxon>
        <taxon>Mycoplasmopsis</taxon>
    </lineage>
</organism>
<feature type="binding site" evidence="10">
    <location>
        <position position="239"/>
    </location>
    <ligand>
        <name>Zn(2+)</name>
        <dbReference type="ChEBI" id="CHEBI:29105"/>
    </ligand>
</feature>
<gene>
    <name evidence="10 13" type="primary">rsgA</name>
    <name evidence="13" type="ORF">NPA09_01135</name>
</gene>
<dbReference type="SUPFAM" id="SSF52540">
    <property type="entry name" value="P-loop containing nucleoside triphosphate hydrolases"/>
    <property type="match status" value="1"/>
</dbReference>
<dbReference type="Gene3D" id="3.40.50.300">
    <property type="entry name" value="P-loop containing nucleotide triphosphate hydrolases"/>
    <property type="match status" value="1"/>
</dbReference>
<dbReference type="InterPro" id="IPR004881">
    <property type="entry name" value="Ribosome_biogen_GTPase_RsgA"/>
</dbReference>
<accession>A0ABY5J4V5</accession>
<dbReference type="HAMAP" id="MF_01820">
    <property type="entry name" value="GTPase_RsgA"/>
    <property type="match status" value="1"/>
</dbReference>
<comment type="function">
    <text evidence="10">One of several proteins that assist in the late maturation steps of the functional core of the 30S ribosomal subunit. Helps release RbfA from mature subunits. May play a role in the assembly of ribosomal proteins into the subunit. Circularly permuted GTPase that catalyzes slow GTP hydrolysis, GTPase activity is stimulated by the 30S ribosomal subunit.</text>
</comment>
<keyword evidence="2 10" id="KW-0690">Ribosome biogenesis</keyword>
<dbReference type="InterPro" id="IPR012340">
    <property type="entry name" value="NA-bd_OB-fold"/>
</dbReference>
<keyword evidence="14" id="KW-1185">Reference proteome</keyword>
<comment type="cofactor">
    <cofactor evidence="10">
        <name>Zn(2+)</name>
        <dbReference type="ChEBI" id="CHEBI:29105"/>
    </cofactor>
    <text evidence="10">Binds 1 zinc ion per subunit.</text>
</comment>
<feature type="domain" description="EngC GTPase" evidence="11">
    <location>
        <begin position="72"/>
        <end position="214"/>
    </location>
</feature>
<keyword evidence="5 10" id="KW-0547">Nucleotide-binding</keyword>
<dbReference type="InterPro" id="IPR031944">
    <property type="entry name" value="RsgA_N"/>
</dbReference>
<dbReference type="EMBL" id="CP101808">
    <property type="protein sequence ID" value="UUD37162.1"/>
    <property type="molecule type" value="Genomic_DNA"/>
</dbReference>
<comment type="subcellular location">
    <subcellularLocation>
        <location evidence="10">Cytoplasm</location>
    </subcellularLocation>
</comment>
<evidence type="ECO:0000256" key="3">
    <source>
        <dbReference type="ARBA" id="ARBA00022723"/>
    </source>
</evidence>
<evidence type="ECO:0000256" key="2">
    <source>
        <dbReference type="ARBA" id="ARBA00022517"/>
    </source>
</evidence>
<dbReference type="EC" id="3.6.1.-" evidence="10"/>
<feature type="binding site" evidence="10">
    <location>
        <position position="244"/>
    </location>
    <ligand>
        <name>Zn(2+)</name>
        <dbReference type="ChEBI" id="CHEBI:29105"/>
    </ligand>
</feature>
<comment type="subunit">
    <text evidence="10">Monomer. Associates with 30S ribosomal subunit, binds 16S rRNA.</text>
</comment>
<evidence type="ECO:0000256" key="10">
    <source>
        <dbReference type="HAMAP-Rule" id="MF_01820"/>
    </source>
</evidence>
<dbReference type="InterPro" id="IPR010914">
    <property type="entry name" value="RsgA_GTPase_dom"/>
</dbReference>
<feature type="binding site" evidence="10">
    <location>
        <position position="246"/>
    </location>
    <ligand>
        <name>Zn(2+)</name>
        <dbReference type="ChEBI" id="CHEBI:29105"/>
    </ligand>
</feature>
<feature type="binding site" evidence="10">
    <location>
        <begin position="112"/>
        <end position="115"/>
    </location>
    <ligand>
        <name>GTP</name>
        <dbReference type="ChEBI" id="CHEBI:37565"/>
    </ligand>
</feature>
<dbReference type="Proteomes" id="UP001059576">
    <property type="component" value="Chromosome"/>
</dbReference>
<reference evidence="13" key="1">
    <citation type="submission" date="2022-07" db="EMBL/GenBank/DDBJ databases">
        <title>Complete genome of Mycoplasma equigenitalium type strain T37.</title>
        <authorList>
            <person name="Spergser J."/>
        </authorList>
    </citation>
    <scope>NUCLEOTIDE SEQUENCE</scope>
    <source>
        <strain evidence="13">T37</strain>
    </source>
</reference>
<dbReference type="NCBIfam" id="TIGR00157">
    <property type="entry name" value="ribosome small subunit-dependent GTPase A"/>
    <property type="match status" value="1"/>
</dbReference>
<evidence type="ECO:0000313" key="14">
    <source>
        <dbReference type="Proteomes" id="UP001059576"/>
    </source>
</evidence>
<sequence>MEIRGIKKAKIHQVNAGFYEVYFNNKFYTLRGAGKLRANNITPVVGDYVEISEGFVEDVLERKNQLIRPKVANVDYAFVIYSYKEPELSPIMIDTYLAMIEFSNIKPILIFTKSDLTNNFSWKKRYEKLGYQCYNFSINSTKNIENIKKIIKNKVCVFMGQSGVGKTSLINKLTNQDLLTQEISKSLNRGKHTTRVVTLYKYDETEIIDTPGFSNLILNLLPLELSHSYKIFKENAIKCKFSSCLHDIEDIKDCYIKQLVAENIIDEFRYKNYLKLLKESRALKTY</sequence>
<keyword evidence="9 10" id="KW-0342">GTP-binding</keyword>
<proteinExistence type="inferred from homology"/>
<dbReference type="SUPFAM" id="SSF50249">
    <property type="entry name" value="Nucleic acid-binding proteins"/>
    <property type="match status" value="1"/>
</dbReference>
<feature type="domain" description="CP-type G" evidence="12">
    <location>
        <begin position="63"/>
        <end position="216"/>
    </location>
</feature>
<dbReference type="Pfam" id="PF03193">
    <property type="entry name" value="RsgA_GTPase"/>
    <property type="match status" value="1"/>
</dbReference>
<dbReference type="RefSeq" id="WP_256541845.1">
    <property type="nucleotide sequence ID" value="NZ_CP101808.1"/>
</dbReference>
<feature type="binding site" evidence="10">
    <location>
        <begin position="160"/>
        <end position="168"/>
    </location>
    <ligand>
        <name>GTP</name>
        <dbReference type="ChEBI" id="CHEBI:37565"/>
    </ligand>
</feature>
<protein>
    <recommendedName>
        <fullName evidence="10">Small ribosomal subunit biogenesis GTPase RsgA</fullName>
        <ecNumber evidence="10">3.6.1.-</ecNumber>
    </recommendedName>
</protein>
<dbReference type="InterPro" id="IPR030378">
    <property type="entry name" value="G_CP_dom"/>
</dbReference>
<dbReference type="Pfam" id="PF16745">
    <property type="entry name" value="RsgA_N"/>
    <property type="match status" value="1"/>
</dbReference>
<feature type="binding site" evidence="10">
    <location>
        <position position="254"/>
    </location>
    <ligand>
        <name>Zn(2+)</name>
        <dbReference type="ChEBI" id="CHEBI:29105"/>
    </ligand>
</feature>
<evidence type="ECO:0000259" key="11">
    <source>
        <dbReference type="PROSITE" id="PS50936"/>
    </source>
</evidence>
<evidence type="ECO:0000259" key="12">
    <source>
        <dbReference type="PROSITE" id="PS51721"/>
    </source>
</evidence>
<evidence type="ECO:0000256" key="1">
    <source>
        <dbReference type="ARBA" id="ARBA00022490"/>
    </source>
</evidence>
<comment type="similarity">
    <text evidence="10">Belongs to the TRAFAC class YlqF/YawG GTPase family. RsgA subfamily.</text>
</comment>
<evidence type="ECO:0000313" key="13">
    <source>
        <dbReference type="EMBL" id="UUD37162.1"/>
    </source>
</evidence>
<dbReference type="CDD" id="cd01854">
    <property type="entry name" value="YjeQ_EngC"/>
    <property type="match status" value="1"/>
</dbReference>
<dbReference type="PANTHER" id="PTHR32120:SF11">
    <property type="entry name" value="SMALL RIBOSOMAL SUBUNIT BIOGENESIS GTPASE RSGA 1, MITOCHONDRIAL-RELATED"/>
    <property type="match status" value="1"/>
</dbReference>
<dbReference type="PROSITE" id="PS50936">
    <property type="entry name" value="ENGC_GTPASE"/>
    <property type="match status" value="1"/>
</dbReference>
<evidence type="ECO:0000256" key="6">
    <source>
        <dbReference type="ARBA" id="ARBA00022801"/>
    </source>
</evidence>
<evidence type="ECO:0000256" key="4">
    <source>
        <dbReference type="ARBA" id="ARBA00022730"/>
    </source>
</evidence>
<evidence type="ECO:0000256" key="5">
    <source>
        <dbReference type="ARBA" id="ARBA00022741"/>
    </source>
</evidence>
<keyword evidence="3 10" id="KW-0479">Metal-binding</keyword>
<evidence type="ECO:0000256" key="7">
    <source>
        <dbReference type="ARBA" id="ARBA00022833"/>
    </source>
</evidence>
<keyword evidence="6 10" id="KW-0378">Hydrolase</keyword>
<keyword evidence="7 10" id="KW-0862">Zinc</keyword>
<dbReference type="Gene3D" id="2.40.50.140">
    <property type="entry name" value="Nucleic acid-binding proteins"/>
    <property type="match status" value="1"/>
</dbReference>
<evidence type="ECO:0000256" key="9">
    <source>
        <dbReference type="ARBA" id="ARBA00023134"/>
    </source>
</evidence>
<dbReference type="Gene3D" id="1.10.40.50">
    <property type="entry name" value="Probable gtpase engc, domain 3"/>
    <property type="match status" value="1"/>
</dbReference>
<keyword evidence="8 10" id="KW-0694">RNA-binding</keyword>
<evidence type="ECO:0000256" key="8">
    <source>
        <dbReference type="ARBA" id="ARBA00022884"/>
    </source>
</evidence>
<keyword evidence="1 10" id="KW-0963">Cytoplasm</keyword>
<keyword evidence="4 10" id="KW-0699">rRNA-binding</keyword>
<dbReference type="PROSITE" id="PS51721">
    <property type="entry name" value="G_CP"/>
    <property type="match status" value="1"/>
</dbReference>
<dbReference type="InterPro" id="IPR027417">
    <property type="entry name" value="P-loop_NTPase"/>
</dbReference>
<dbReference type="PANTHER" id="PTHR32120">
    <property type="entry name" value="SMALL RIBOSOMAL SUBUNIT BIOGENESIS GTPASE RSGA"/>
    <property type="match status" value="1"/>
</dbReference>